<evidence type="ECO:0000256" key="4">
    <source>
        <dbReference type="ARBA" id="ARBA00016380"/>
    </source>
</evidence>
<name>W5MS61_LEPOC</name>
<dbReference type="Proteomes" id="UP000018468">
    <property type="component" value="Linkage group LG10"/>
</dbReference>
<dbReference type="Bgee" id="ENSLOCG00000009201">
    <property type="expression patterns" value="Expressed in ovary and 13 other cell types or tissues"/>
</dbReference>
<evidence type="ECO:0000313" key="8">
    <source>
        <dbReference type="Ensembl" id="ENSLOCP00000011220.1"/>
    </source>
</evidence>
<evidence type="ECO:0000256" key="3">
    <source>
        <dbReference type="ARBA" id="ARBA00011060"/>
    </source>
</evidence>
<keyword evidence="6" id="KW-0539">Nucleus</keyword>
<dbReference type="EMBL" id="AHAT01039651">
    <property type="status" value="NOT_ANNOTATED_CDS"/>
    <property type="molecule type" value="Genomic_DNA"/>
</dbReference>
<evidence type="ECO:0000313" key="9">
    <source>
        <dbReference type="Proteomes" id="UP000018468"/>
    </source>
</evidence>
<keyword evidence="5" id="KW-0158">Chromosome</keyword>
<dbReference type="STRING" id="7918.ENSLOCP00000011220"/>
<dbReference type="GO" id="GO:0005634">
    <property type="term" value="C:nucleus"/>
    <property type="evidence" value="ECO:0007669"/>
    <property type="project" value="UniProtKB-SubCell"/>
</dbReference>
<dbReference type="eggNOG" id="ENOG502QS38">
    <property type="taxonomic scope" value="Eukaryota"/>
</dbReference>
<evidence type="ECO:0000256" key="5">
    <source>
        <dbReference type="ARBA" id="ARBA00022454"/>
    </source>
</evidence>
<dbReference type="GO" id="GO:0000775">
    <property type="term" value="C:chromosome, centromeric region"/>
    <property type="evidence" value="ECO:0007669"/>
    <property type="project" value="UniProtKB-SubCell"/>
</dbReference>
<reference evidence="8" key="2">
    <citation type="submission" date="2025-08" db="UniProtKB">
        <authorList>
            <consortium name="Ensembl"/>
        </authorList>
    </citation>
    <scope>IDENTIFICATION</scope>
</reference>
<dbReference type="InParanoid" id="W5MS61"/>
<evidence type="ECO:0000256" key="2">
    <source>
        <dbReference type="ARBA" id="ARBA00004584"/>
    </source>
</evidence>
<dbReference type="Pfam" id="PF13092">
    <property type="entry name" value="CENP-L"/>
    <property type="match status" value="1"/>
</dbReference>
<organism evidence="8 9">
    <name type="scientific">Lepisosteus oculatus</name>
    <name type="common">Spotted gar</name>
    <dbReference type="NCBI Taxonomy" id="7918"/>
    <lineage>
        <taxon>Eukaryota</taxon>
        <taxon>Metazoa</taxon>
        <taxon>Chordata</taxon>
        <taxon>Craniata</taxon>
        <taxon>Vertebrata</taxon>
        <taxon>Euteleostomi</taxon>
        <taxon>Actinopterygii</taxon>
        <taxon>Neopterygii</taxon>
        <taxon>Holostei</taxon>
        <taxon>Semionotiformes</taxon>
        <taxon>Lepisosteidae</taxon>
        <taxon>Lepisosteus</taxon>
    </lineage>
</organism>
<reference evidence="8" key="3">
    <citation type="submission" date="2025-09" db="UniProtKB">
        <authorList>
            <consortium name="Ensembl"/>
        </authorList>
    </citation>
    <scope>IDENTIFICATION</scope>
</reference>
<dbReference type="RefSeq" id="XP_015211334.1">
    <property type="nucleotide sequence ID" value="XM_015355848.2"/>
</dbReference>
<keyword evidence="9" id="KW-1185">Reference proteome</keyword>
<comment type="similarity">
    <text evidence="3">Belongs to the CENP-L/IML3 family.</text>
</comment>
<comment type="subcellular location">
    <subcellularLocation>
        <location evidence="2">Chromosome</location>
        <location evidence="2">Centromere</location>
    </subcellularLocation>
    <subcellularLocation>
        <location evidence="1">Nucleus</location>
    </subcellularLocation>
</comment>
<dbReference type="OrthoDB" id="8864979at2759"/>
<accession>W5MS61</accession>
<dbReference type="FunCoup" id="W5MS61">
    <property type="interactions" value="1384"/>
</dbReference>
<dbReference type="PANTHER" id="PTHR31740">
    <property type="entry name" value="CENTROMERE PROTEIN L"/>
    <property type="match status" value="1"/>
</dbReference>
<reference evidence="9" key="1">
    <citation type="submission" date="2011-12" db="EMBL/GenBank/DDBJ databases">
        <title>The Draft Genome of Lepisosteus oculatus.</title>
        <authorList>
            <consortium name="The Broad Institute Genome Assembly &amp; Analysis Group"/>
            <consortium name="Computational R&amp;D Group"/>
            <consortium name="and Sequencing Platform"/>
            <person name="Di Palma F."/>
            <person name="Alfoldi J."/>
            <person name="Johnson J."/>
            <person name="Berlin A."/>
            <person name="Gnerre S."/>
            <person name="Jaffe D."/>
            <person name="MacCallum I."/>
            <person name="Young S."/>
            <person name="Walker B.J."/>
            <person name="Lander E.S."/>
            <person name="Lindblad-Toh K."/>
        </authorList>
    </citation>
    <scope>NUCLEOTIDE SEQUENCE [LARGE SCALE GENOMIC DNA]</scope>
</reference>
<dbReference type="KEGG" id="loc:102682785"/>
<protein>
    <recommendedName>
        <fullName evidence="4">Centromere protein L</fullName>
    </recommendedName>
</protein>
<dbReference type="CTD" id="91687"/>
<keyword evidence="7" id="KW-0137">Centromere</keyword>
<dbReference type="OMA" id="TACKMDQ"/>
<proteinExistence type="inferred from homology"/>
<dbReference type="AlphaFoldDB" id="W5MS61"/>
<dbReference type="Ensembl" id="ENSLOCT00000011236.1">
    <property type="protein sequence ID" value="ENSLOCP00000011220.1"/>
    <property type="gene ID" value="ENSLOCG00000009201.1"/>
</dbReference>
<evidence type="ECO:0000256" key="1">
    <source>
        <dbReference type="ARBA" id="ARBA00004123"/>
    </source>
</evidence>
<dbReference type="InterPro" id="IPR025204">
    <property type="entry name" value="CENP-L"/>
</dbReference>
<dbReference type="PANTHER" id="PTHR31740:SF2">
    <property type="entry name" value="CENTROMERE PROTEIN L"/>
    <property type="match status" value="1"/>
</dbReference>
<dbReference type="HOGENOM" id="CLU_070598_0_0_1"/>
<evidence type="ECO:0000256" key="6">
    <source>
        <dbReference type="ARBA" id="ARBA00023242"/>
    </source>
</evidence>
<dbReference type="GeneTree" id="ENSGT00390000013877"/>
<dbReference type="GeneID" id="102682785"/>
<evidence type="ECO:0000256" key="7">
    <source>
        <dbReference type="ARBA" id="ARBA00023328"/>
    </source>
</evidence>
<sequence>MDGQGSCIQTPGDPTFSSKGALSEVTKCRSAVRFRRSHGTGLTMRGYTPHHKVASMKISKNAQVLKRDFREKVDPEQISLLMKKEWKLFYVTPLYKFKHTQLKTYSKQLSAFIASEKQKGRAVEVGPETGFKVVFSIIFGLTETEEDTELVFIQIHSKPSFAAEGASDVVIWSGWLACINGNTEYLRAIPADFVCLPLFCASGAGSLTSLVKSWFETTFDCNFGQLRISPSNLHRLATMWTGCHPTVNIRYLKLSWTLPTCPPLDISYTVNPGDVSDLWSRICQGKDQVSSEVAKQFFQCLESHFFRHFRIHLSAGELTKVSTALGSAYRDGKIQFMNSDYMIDVLMLLTESALLMMPV</sequence>